<organism evidence="1 2">
    <name type="scientific">Papaver atlanticum</name>
    <dbReference type="NCBI Taxonomy" id="357466"/>
    <lineage>
        <taxon>Eukaryota</taxon>
        <taxon>Viridiplantae</taxon>
        <taxon>Streptophyta</taxon>
        <taxon>Embryophyta</taxon>
        <taxon>Tracheophyta</taxon>
        <taxon>Spermatophyta</taxon>
        <taxon>Magnoliopsida</taxon>
        <taxon>Ranunculales</taxon>
        <taxon>Papaveraceae</taxon>
        <taxon>Papaveroideae</taxon>
        <taxon>Papaver</taxon>
    </lineage>
</organism>
<proteinExistence type="predicted"/>
<name>A0AAD4S6P7_9MAGN</name>
<dbReference type="AlphaFoldDB" id="A0AAD4S6P7"/>
<dbReference type="Proteomes" id="UP001202328">
    <property type="component" value="Unassembled WGS sequence"/>
</dbReference>
<sequence length="93" mass="10425">MGLFRLHYLELSSTYAGIKKYDMAEQKQFGVKNYLFAYLNKSAIGSSLLPVVVSVKAVEGEGAFALVWGLRLTSLKKKKNKLACTPPVRETRR</sequence>
<dbReference type="EMBL" id="JAJJMB010013238">
    <property type="protein sequence ID" value="KAI3869783.1"/>
    <property type="molecule type" value="Genomic_DNA"/>
</dbReference>
<protein>
    <submittedName>
        <fullName evidence="1">Uncharacterized protein</fullName>
    </submittedName>
</protein>
<gene>
    <name evidence="1" type="ORF">MKW98_030964</name>
</gene>
<comment type="caution">
    <text evidence="1">The sequence shown here is derived from an EMBL/GenBank/DDBJ whole genome shotgun (WGS) entry which is preliminary data.</text>
</comment>
<accession>A0AAD4S6P7</accession>
<evidence type="ECO:0000313" key="2">
    <source>
        <dbReference type="Proteomes" id="UP001202328"/>
    </source>
</evidence>
<evidence type="ECO:0000313" key="1">
    <source>
        <dbReference type="EMBL" id="KAI3869783.1"/>
    </source>
</evidence>
<keyword evidence="2" id="KW-1185">Reference proteome</keyword>
<reference evidence="1" key="1">
    <citation type="submission" date="2022-04" db="EMBL/GenBank/DDBJ databases">
        <title>A functionally conserved STORR gene fusion in Papaver species that diverged 16.8 million years ago.</title>
        <authorList>
            <person name="Catania T."/>
        </authorList>
    </citation>
    <scope>NUCLEOTIDE SEQUENCE</scope>
    <source>
        <strain evidence="1">S-188037</strain>
    </source>
</reference>